<protein>
    <submittedName>
        <fullName evidence="2">Stage II sporulation protein M</fullName>
    </submittedName>
</protein>
<keyword evidence="1" id="KW-1133">Transmembrane helix</keyword>
<dbReference type="EMBL" id="QFGA01000001">
    <property type="protein sequence ID" value="TEB06699.1"/>
    <property type="molecule type" value="Genomic_DNA"/>
</dbReference>
<dbReference type="AlphaFoldDB" id="A0A4Y7RD63"/>
<evidence type="ECO:0000313" key="2">
    <source>
        <dbReference type="EMBL" id="TEB06699.1"/>
    </source>
</evidence>
<keyword evidence="1" id="KW-0812">Transmembrane</keyword>
<evidence type="ECO:0000313" key="3">
    <source>
        <dbReference type="Proteomes" id="UP000298324"/>
    </source>
</evidence>
<gene>
    <name evidence="2" type="primary">spoIIM</name>
    <name evidence="2" type="ORF">Psch_00231</name>
</gene>
<dbReference type="NCBIfam" id="TIGR02831">
    <property type="entry name" value="spo_II_M"/>
    <property type="match status" value="1"/>
</dbReference>
<feature type="transmembrane region" description="Helical" evidence="1">
    <location>
        <begin position="137"/>
        <end position="158"/>
    </location>
</feature>
<dbReference type="Proteomes" id="UP000298324">
    <property type="component" value="Unassembled WGS sequence"/>
</dbReference>
<keyword evidence="3" id="KW-1185">Reference proteome</keyword>
<dbReference type="RefSeq" id="WP_190238870.1">
    <property type="nucleotide sequence ID" value="NZ_QFGA01000001.1"/>
</dbReference>
<dbReference type="InterPro" id="IPR014196">
    <property type="entry name" value="SpoIIM"/>
</dbReference>
<accession>A0A4Y7RD63</accession>
<dbReference type="InterPro" id="IPR002798">
    <property type="entry name" value="SpoIIM-like"/>
</dbReference>
<organism evidence="2 3">
    <name type="scientific">Pelotomaculum schinkii</name>
    <dbReference type="NCBI Taxonomy" id="78350"/>
    <lineage>
        <taxon>Bacteria</taxon>
        <taxon>Bacillati</taxon>
        <taxon>Bacillota</taxon>
        <taxon>Clostridia</taxon>
        <taxon>Eubacteriales</taxon>
        <taxon>Desulfotomaculaceae</taxon>
        <taxon>Pelotomaculum</taxon>
    </lineage>
</organism>
<dbReference type="PIRSF" id="PIRSF038973">
    <property type="entry name" value="SpoIIM"/>
    <property type="match status" value="1"/>
</dbReference>
<sequence length="209" mass="22707">MLKSLRGFWGNSLRYSWPAYLIVVGVFAFGIITGAMGVKGIPFEQAQELTTYLEQFLQQAGMMEVDNTGALRDVMYNDLVLILEVYLLGLTVIGIPVMLGIIFTRGFVLGYCVAFLTNSKSLQGMALTCAAILPQNIILVPALLMGGVASLCFALLLVKRFYNSKTVIWPSFVIYSGLMCLVLAVSAGAGLVEVYLTPLLVKLTAAYLL</sequence>
<feature type="transmembrane region" description="Helical" evidence="1">
    <location>
        <begin position="20"/>
        <end position="38"/>
    </location>
</feature>
<comment type="caution">
    <text evidence="2">The sequence shown here is derived from an EMBL/GenBank/DDBJ whole genome shotgun (WGS) entry which is preliminary data.</text>
</comment>
<keyword evidence="1" id="KW-0472">Membrane</keyword>
<proteinExistence type="predicted"/>
<name>A0A4Y7RD63_9FIRM</name>
<feature type="transmembrane region" description="Helical" evidence="1">
    <location>
        <begin position="85"/>
        <end position="117"/>
    </location>
</feature>
<evidence type="ECO:0000256" key="1">
    <source>
        <dbReference type="SAM" id="Phobius"/>
    </source>
</evidence>
<dbReference type="Pfam" id="PF01944">
    <property type="entry name" value="SpoIIM"/>
    <property type="match status" value="1"/>
</dbReference>
<feature type="transmembrane region" description="Helical" evidence="1">
    <location>
        <begin position="167"/>
        <end position="192"/>
    </location>
</feature>
<reference evidence="2 3" key="1">
    <citation type="journal article" date="2018" name="Environ. Microbiol.">
        <title>Novel energy conservation strategies and behaviour of Pelotomaculum schinkii driving syntrophic propionate catabolism.</title>
        <authorList>
            <person name="Hidalgo-Ahumada C.A.P."/>
            <person name="Nobu M.K."/>
            <person name="Narihiro T."/>
            <person name="Tamaki H."/>
            <person name="Liu W.T."/>
            <person name="Kamagata Y."/>
            <person name="Stams A.J.M."/>
            <person name="Imachi H."/>
            <person name="Sousa D.Z."/>
        </authorList>
    </citation>
    <scope>NUCLEOTIDE SEQUENCE [LARGE SCALE GENOMIC DNA]</scope>
    <source>
        <strain evidence="2 3">HH</strain>
    </source>
</reference>